<dbReference type="Gene3D" id="3.40.30.10">
    <property type="entry name" value="Glutaredoxin"/>
    <property type="match status" value="1"/>
</dbReference>
<feature type="compositionally biased region" description="Basic and acidic residues" evidence="1">
    <location>
        <begin position="291"/>
        <end position="313"/>
    </location>
</feature>
<dbReference type="Pfam" id="PF00462">
    <property type="entry name" value="Glutaredoxin"/>
    <property type="match status" value="1"/>
</dbReference>
<evidence type="ECO:0000313" key="4">
    <source>
        <dbReference type="Proteomes" id="UP000257109"/>
    </source>
</evidence>
<evidence type="ECO:0000256" key="1">
    <source>
        <dbReference type="SAM" id="MobiDB-lite"/>
    </source>
</evidence>
<dbReference type="FunFam" id="3.40.30.10:FF:000273">
    <property type="entry name" value="Glutaredoxin family protein"/>
    <property type="match status" value="1"/>
</dbReference>
<evidence type="ECO:0000259" key="2">
    <source>
        <dbReference type="Pfam" id="PF00462"/>
    </source>
</evidence>
<dbReference type="SUPFAM" id="SSF52833">
    <property type="entry name" value="Thioredoxin-like"/>
    <property type="match status" value="1"/>
</dbReference>
<keyword evidence="4" id="KW-1185">Reference proteome</keyword>
<gene>
    <name evidence="3" type="ORF">CR513_40520</name>
</gene>
<dbReference type="InterPro" id="IPR002109">
    <property type="entry name" value="Glutaredoxin"/>
</dbReference>
<comment type="caution">
    <text evidence="3">The sequence shown here is derived from an EMBL/GenBank/DDBJ whole genome shotgun (WGS) entry which is preliminary data.</text>
</comment>
<dbReference type="Pfam" id="PF23733">
    <property type="entry name" value="GRXCR1-2_C"/>
    <property type="match status" value="1"/>
</dbReference>
<dbReference type="EMBL" id="QJKJ01008638">
    <property type="protein sequence ID" value="RDX79099.1"/>
    <property type="molecule type" value="Genomic_DNA"/>
</dbReference>
<dbReference type="PANTHER" id="PTHR45669">
    <property type="entry name" value="GLUTAREDOXIN DOMAIN-CONTAINING CYSTEINE-RICH PROTEIN CG12206-RELATED"/>
    <property type="match status" value="1"/>
</dbReference>
<protein>
    <recommendedName>
        <fullName evidence="2">Glutaredoxin domain-containing protein</fullName>
    </recommendedName>
</protein>
<organism evidence="3 4">
    <name type="scientific">Mucuna pruriens</name>
    <name type="common">Velvet bean</name>
    <name type="synonym">Dolichos pruriens</name>
    <dbReference type="NCBI Taxonomy" id="157652"/>
    <lineage>
        <taxon>Eukaryota</taxon>
        <taxon>Viridiplantae</taxon>
        <taxon>Streptophyta</taxon>
        <taxon>Embryophyta</taxon>
        <taxon>Tracheophyta</taxon>
        <taxon>Spermatophyta</taxon>
        <taxon>Magnoliopsida</taxon>
        <taxon>eudicotyledons</taxon>
        <taxon>Gunneridae</taxon>
        <taxon>Pentapetalae</taxon>
        <taxon>rosids</taxon>
        <taxon>fabids</taxon>
        <taxon>Fabales</taxon>
        <taxon>Fabaceae</taxon>
        <taxon>Papilionoideae</taxon>
        <taxon>50 kb inversion clade</taxon>
        <taxon>NPAAA clade</taxon>
        <taxon>indigoferoid/millettioid clade</taxon>
        <taxon>Phaseoleae</taxon>
        <taxon>Mucuna</taxon>
    </lineage>
</organism>
<sequence length="545" mass="61145">MNKVGFERSYVHWIGDTRFFQNWHHRLRICFPVIMGCASSKQKRCRRCNGPYSPSPRSYSMHVHHPPQTEGDSYHVVALTSTTLGTLKLNSPASTQNITGNCDHDFKLPGKVGIAESFRFDSESFVQRPKEREKSEALEKVKKEEFSMGLIEAKTWSNMIEQKLPKAFPKTPIRTPPGEPETINAWELMEGLEDTNTPFRSPSHFRSFSFDFNGDEVGVGVGVGDVGVGVDVDPPKMSVVASPKPMWLLMTEEESRLNPAISDFDPEVISSFRKSLQQLSPDSPFHLRPAASDEEKQGTRKGSPFEERKTKGGDDDDDDVVVDDVKVDNPCGNDKVVLYFTSLRGVRKTYEDCCQVRLILKGLGMRVDERDVSMHSGFKEELRELLGDWYGGGGLPRVFVGRNYIGGAEEIQKLHEDGKLEKLLSCCEKIEDSVGGDGGRVCEACGDIRFVPCETCCGSCKIYYEGDEFEEEYVDSEVGECGFQRCPDCNENGLIRCPMKMTLHGQMVQNLKARRITNFDFSAINGPRCKKIPISYMSLAVQSRS</sequence>
<evidence type="ECO:0000313" key="3">
    <source>
        <dbReference type="EMBL" id="RDX79099.1"/>
    </source>
</evidence>
<feature type="domain" description="Glutaredoxin" evidence="2">
    <location>
        <begin position="337"/>
        <end position="405"/>
    </location>
</feature>
<proteinExistence type="predicted"/>
<dbReference type="InterPro" id="IPR036249">
    <property type="entry name" value="Thioredoxin-like_sf"/>
</dbReference>
<dbReference type="AlphaFoldDB" id="A0A371FL87"/>
<name>A0A371FL87_MUCPR</name>
<feature type="non-terminal residue" evidence="3">
    <location>
        <position position="1"/>
    </location>
</feature>
<feature type="region of interest" description="Disordered" evidence="1">
    <location>
        <begin position="279"/>
        <end position="321"/>
    </location>
</feature>
<reference evidence="3" key="1">
    <citation type="submission" date="2018-05" db="EMBL/GenBank/DDBJ databases">
        <title>Draft genome of Mucuna pruriens seed.</title>
        <authorList>
            <person name="Nnadi N.E."/>
            <person name="Vos R."/>
            <person name="Hasami M.H."/>
            <person name="Devisetty U.K."/>
            <person name="Aguiy J.C."/>
        </authorList>
    </citation>
    <scope>NUCLEOTIDE SEQUENCE [LARGE SCALE GENOMIC DNA]</scope>
    <source>
        <strain evidence="3">JCA_2017</strain>
    </source>
</reference>
<dbReference type="CDD" id="cd03031">
    <property type="entry name" value="GRX_GRX_like"/>
    <property type="match status" value="1"/>
</dbReference>
<accession>A0A371FL87</accession>
<dbReference type="Proteomes" id="UP000257109">
    <property type="component" value="Unassembled WGS sequence"/>
</dbReference>
<dbReference type="PANTHER" id="PTHR45669:SF30">
    <property type="entry name" value="OS04G0641300 PROTEIN"/>
    <property type="match status" value="1"/>
</dbReference>
<dbReference type="OrthoDB" id="423313at2759"/>
<dbReference type="PROSITE" id="PS51354">
    <property type="entry name" value="GLUTAREDOXIN_2"/>
    <property type="match status" value="1"/>
</dbReference>